<comment type="similarity">
    <text evidence="7">Belongs to the TonB-dependent receptor family.</text>
</comment>
<dbReference type="OMA" id="YSANPTW"/>
<accession>A0A2H3KLV3</accession>
<dbReference type="InterPro" id="IPR037066">
    <property type="entry name" value="Plug_dom_sf"/>
</dbReference>
<dbReference type="InterPro" id="IPR023997">
    <property type="entry name" value="TonB-dep_OMP_SusC/RagA_CS"/>
</dbReference>
<dbReference type="Gene3D" id="2.170.130.10">
    <property type="entry name" value="TonB-dependent receptor, plug domain"/>
    <property type="match status" value="1"/>
</dbReference>
<dbReference type="OrthoDB" id="9768177at2"/>
<evidence type="ECO:0000256" key="2">
    <source>
        <dbReference type="ARBA" id="ARBA00022448"/>
    </source>
</evidence>
<dbReference type="RefSeq" id="WP_014083134.1">
    <property type="nucleotide sequence ID" value="NZ_PCMW01000046.1"/>
</dbReference>
<organism evidence="10 11">
    <name type="scientific">Flavobacterium branchiophilum</name>
    <dbReference type="NCBI Taxonomy" id="55197"/>
    <lineage>
        <taxon>Bacteria</taxon>
        <taxon>Pseudomonadati</taxon>
        <taxon>Bacteroidota</taxon>
        <taxon>Flavobacteriia</taxon>
        <taxon>Flavobacteriales</taxon>
        <taxon>Flavobacteriaceae</taxon>
        <taxon>Flavobacterium</taxon>
    </lineage>
</organism>
<evidence type="ECO:0000256" key="5">
    <source>
        <dbReference type="ARBA" id="ARBA00023136"/>
    </source>
</evidence>
<evidence type="ECO:0000259" key="9">
    <source>
        <dbReference type="Pfam" id="PF07715"/>
    </source>
</evidence>
<keyword evidence="3 7" id="KW-1134">Transmembrane beta strand</keyword>
<evidence type="ECO:0000256" key="3">
    <source>
        <dbReference type="ARBA" id="ARBA00022452"/>
    </source>
</evidence>
<evidence type="ECO:0000256" key="8">
    <source>
        <dbReference type="SAM" id="SignalP"/>
    </source>
</evidence>
<keyword evidence="4 7" id="KW-0812">Transmembrane</keyword>
<dbReference type="InterPro" id="IPR012910">
    <property type="entry name" value="Plug_dom"/>
</dbReference>
<gene>
    <name evidence="10" type="ORF">B0A77_08770</name>
</gene>
<dbReference type="NCBIfam" id="TIGR04057">
    <property type="entry name" value="SusC_RagA_signa"/>
    <property type="match status" value="1"/>
</dbReference>
<keyword evidence="2 7" id="KW-0813">Transport</keyword>
<feature type="chain" id="PRO_5013642048" evidence="8">
    <location>
        <begin position="24"/>
        <end position="990"/>
    </location>
</feature>
<evidence type="ECO:0000256" key="6">
    <source>
        <dbReference type="ARBA" id="ARBA00023237"/>
    </source>
</evidence>
<dbReference type="Proteomes" id="UP000220828">
    <property type="component" value="Unassembled WGS sequence"/>
</dbReference>
<feature type="domain" description="TonB-dependent receptor plug" evidence="9">
    <location>
        <begin position="113"/>
        <end position="240"/>
    </location>
</feature>
<evidence type="ECO:0000256" key="7">
    <source>
        <dbReference type="PROSITE-ProRule" id="PRU01360"/>
    </source>
</evidence>
<dbReference type="Gene3D" id="2.40.170.20">
    <property type="entry name" value="TonB-dependent receptor, beta-barrel domain"/>
    <property type="match status" value="1"/>
</dbReference>
<proteinExistence type="inferred from homology"/>
<protein>
    <submittedName>
        <fullName evidence="10">SusC/RagA family TonB-linked outer membrane protein</fullName>
    </submittedName>
</protein>
<dbReference type="SUPFAM" id="SSF49464">
    <property type="entry name" value="Carboxypeptidase regulatory domain-like"/>
    <property type="match status" value="1"/>
</dbReference>
<evidence type="ECO:0000256" key="1">
    <source>
        <dbReference type="ARBA" id="ARBA00004571"/>
    </source>
</evidence>
<comment type="caution">
    <text evidence="10">The sequence shown here is derived from an EMBL/GenBank/DDBJ whole genome shotgun (WGS) entry which is preliminary data.</text>
</comment>
<dbReference type="Pfam" id="PF13715">
    <property type="entry name" value="CarbopepD_reg_2"/>
    <property type="match status" value="1"/>
</dbReference>
<dbReference type="InterPro" id="IPR036942">
    <property type="entry name" value="Beta-barrel_TonB_sf"/>
</dbReference>
<evidence type="ECO:0000313" key="10">
    <source>
        <dbReference type="EMBL" id="PDS24218.1"/>
    </source>
</evidence>
<keyword evidence="5 7" id="KW-0472">Membrane</keyword>
<dbReference type="NCBIfam" id="TIGR04056">
    <property type="entry name" value="OMP_RagA_SusC"/>
    <property type="match status" value="1"/>
</dbReference>
<dbReference type="GO" id="GO:0009279">
    <property type="term" value="C:cell outer membrane"/>
    <property type="evidence" value="ECO:0007669"/>
    <property type="project" value="UniProtKB-SubCell"/>
</dbReference>
<dbReference type="AlphaFoldDB" id="A0A2H3KLV3"/>
<dbReference type="SUPFAM" id="SSF56935">
    <property type="entry name" value="Porins"/>
    <property type="match status" value="1"/>
</dbReference>
<dbReference type="Gene3D" id="2.60.40.1120">
    <property type="entry name" value="Carboxypeptidase-like, regulatory domain"/>
    <property type="match status" value="1"/>
</dbReference>
<keyword evidence="8" id="KW-0732">Signal</keyword>
<dbReference type="InterPro" id="IPR008969">
    <property type="entry name" value="CarboxyPept-like_regulatory"/>
</dbReference>
<dbReference type="PROSITE" id="PS52016">
    <property type="entry name" value="TONB_DEPENDENT_REC_3"/>
    <property type="match status" value="1"/>
</dbReference>
<dbReference type="InterPro" id="IPR039426">
    <property type="entry name" value="TonB-dep_rcpt-like"/>
</dbReference>
<dbReference type="EMBL" id="PCMW01000046">
    <property type="protein sequence ID" value="PDS24218.1"/>
    <property type="molecule type" value="Genomic_DNA"/>
</dbReference>
<feature type="signal peptide" evidence="8">
    <location>
        <begin position="1"/>
        <end position="23"/>
    </location>
</feature>
<keyword evidence="6 7" id="KW-0998">Cell outer membrane</keyword>
<evidence type="ECO:0000313" key="11">
    <source>
        <dbReference type="Proteomes" id="UP000220828"/>
    </source>
</evidence>
<comment type="subcellular location">
    <subcellularLocation>
        <location evidence="1 7">Cell outer membrane</location>
        <topology evidence="1 7">Multi-pass membrane protein</topology>
    </subcellularLocation>
</comment>
<name>A0A2H3KLV3_9FLAO</name>
<reference evidence="10 11" key="1">
    <citation type="submission" date="2017-09" db="EMBL/GenBank/DDBJ databases">
        <title>Whole genomes of Flavobacteriaceae.</title>
        <authorList>
            <person name="Stine C."/>
            <person name="Li C."/>
            <person name="Tadesse D."/>
        </authorList>
    </citation>
    <scope>NUCLEOTIDE SEQUENCE [LARGE SCALE GENOMIC DNA]</scope>
    <source>
        <strain evidence="10 11">ATCC 35036</strain>
    </source>
</reference>
<sequence>MKNNLLKGLLVFLTMVFTGFAQAQSVSGKISDSSGPLPGASVTVKGTTNSVQSDLDGNYAIKNVGNNAVLVFSYIGLKSQEINVAGKTVINVVLKDDKSELKEVVVIGYGSVKKKDATGAVDQISSKKFDNVSAPSPAEILRGKVAGVQVTSSNGEPGAAASIRIRGNGSLRSGNEPLIVIDGVPLAGGDVSSGGADMGLGGSSAKNPLSFINQNDIESMSILKDASSTAIYGARGANGVIVITTKKGKTKEPQLTFSTSVSTSKLSTDFDVLSTQRFAELAPTGSNKGGSYNWKDAIMRSGFSFNNDVSYSSGTDKSSTRISLGSSQTEGIVKNTGMNKYTATLFNSNSFFNGNFTVETRINYANIQDERTLFSNNTGYIGNLMGAALYWNPTRSLYNPNGTYYVESEEYLNPLQLLDNYSNKTDLDKLIGNITSTVKLSKDLKYVFTFGIETSKGITKAQLLPTIAIKDVAVANNPQDGLVYRGQANLNTDVRVNKTFEHNFTYNKDFSDNFKLNAILGYSYYDYSSNGNATRGKGYNINQTNLVDNIEGGITSEFVSESYRGRVEMQSFFARTSLSLYKKMNVDLTVRRDGSSKPGLNNKYGNFGSIGLAYKLIENKEGSLNDLKIRGNFGTTGNAEFPRNSSTSFGQYYNTIFVLANNPNQDLKWETTRSSGVGIDFTVLKSRLTGSMDYYVKETKDLIVANAPQSGQPSPQGVKFENLDGKLKNSGFELSLNYKILNQTDLTWDFSVNAAFLKNEISGLTTTYNIGQVHGQGLSNAYVEQIKNGYPLYSYYLPNFVGYDASGNSLYLNPDGSTVGSTDALPMHVGKQPLPKTTLGFSTSVAYKNWDFSTSFYGSFGHYIYNNTSNALFNKSAFGFRNVTESVATSAQSIADSNKESTRYLEKGDFLRMGSLTIGYNFKADFLTKLKISSLRLYANGSNLLLFTNYSGFDPEVDTDKTVNSIPSAGIDYFSYPKAKTFAFGLNVTF</sequence>
<evidence type="ECO:0000256" key="4">
    <source>
        <dbReference type="ARBA" id="ARBA00022692"/>
    </source>
</evidence>
<dbReference type="InterPro" id="IPR023996">
    <property type="entry name" value="TonB-dep_OMP_SusC/RagA"/>
</dbReference>
<dbReference type="Pfam" id="PF07715">
    <property type="entry name" value="Plug"/>
    <property type="match status" value="1"/>
</dbReference>